<protein>
    <submittedName>
        <fullName evidence="2">Uncharacterized protein</fullName>
    </submittedName>
</protein>
<dbReference type="InParanoid" id="A0A1J7IW61"/>
<evidence type="ECO:0000313" key="2">
    <source>
        <dbReference type="EMBL" id="OIW31403.1"/>
    </source>
</evidence>
<reference evidence="2 3" key="1">
    <citation type="submission" date="2016-10" db="EMBL/GenBank/DDBJ databases">
        <title>Draft genome sequence of Coniochaeta ligniaria NRRL30616, a lignocellulolytic fungus for bioabatement of inhibitors in plant biomass hydrolysates.</title>
        <authorList>
            <consortium name="DOE Joint Genome Institute"/>
            <person name="Jimenez D.J."/>
            <person name="Hector R.E."/>
            <person name="Riley R."/>
            <person name="Sun H."/>
            <person name="Grigoriev I.V."/>
            <person name="Van Elsas J.D."/>
            <person name="Nichols N.N."/>
        </authorList>
    </citation>
    <scope>NUCLEOTIDE SEQUENCE [LARGE SCALE GENOMIC DNA]</scope>
    <source>
        <strain evidence="2 3">NRRL 30616</strain>
    </source>
</reference>
<organism evidence="2 3">
    <name type="scientific">Coniochaeta ligniaria NRRL 30616</name>
    <dbReference type="NCBI Taxonomy" id="1408157"/>
    <lineage>
        <taxon>Eukaryota</taxon>
        <taxon>Fungi</taxon>
        <taxon>Dikarya</taxon>
        <taxon>Ascomycota</taxon>
        <taxon>Pezizomycotina</taxon>
        <taxon>Sordariomycetes</taxon>
        <taxon>Sordariomycetidae</taxon>
        <taxon>Coniochaetales</taxon>
        <taxon>Coniochaetaceae</taxon>
        <taxon>Coniochaeta</taxon>
    </lineage>
</organism>
<dbReference type="EMBL" id="KV875096">
    <property type="protein sequence ID" value="OIW31403.1"/>
    <property type="molecule type" value="Genomic_DNA"/>
</dbReference>
<evidence type="ECO:0000313" key="3">
    <source>
        <dbReference type="Proteomes" id="UP000182658"/>
    </source>
</evidence>
<accession>A0A1J7IW61</accession>
<sequence length="79" mass="8597">MGGLVLLLRLTRVGDCPLNKVQTSIAAGFPAFAILTPAVAQGPRRRTLNAMSIFENPPIFDRRGGRRQTQAHRLSDLGL</sequence>
<name>A0A1J7IW61_9PEZI</name>
<gene>
    <name evidence="2" type="ORF">CONLIGDRAFT_631351</name>
</gene>
<keyword evidence="3" id="KW-1185">Reference proteome</keyword>
<feature type="region of interest" description="Disordered" evidence="1">
    <location>
        <begin position="59"/>
        <end position="79"/>
    </location>
</feature>
<dbReference type="Proteomes" id="UP000182658">
    <property type="component" value="Unassembled WGS sequence"/>
</dbReference>
<dbReference type="AlphaFoldDB" id="A0A1J7IW61"/>
<proteinExistence type="predicted"/>
<evidence type="ECO:0000256" key="1">
    <source>
        <dbReference type="SAM" id="MobiDB-lite"/>
    </source>
</evidence>